<evidence type="ECO:0000256" key="2">
    <source>
        <dbReference type="ARBA" id="ARBA00022679"/>
    </source>
</evidence>
<evidence type="ECO:0000256" key="1">
    <source>
        <dbReference type="ARBA" id="ARBA00022603"/>
    </source>
</evidence>
<dbReference type="InterPro" id="IPR029026">
    <property type="entry name" value="tRNA_m1G_MTases_N"/>
</dbReference>
<evidence type="ECO:0000313" key="6">
    <source>
        <dbReference type="Proteomes" id="UP000034883"/>
    </source>
</evidence>
<dbReference type="GO" id="GO:0003723">
    <property type="term" value="F:RNA binding"/>
    <property type="evidence" value="ECO:0007669"/>
    <property type="project" value="InterPro"/>
</dbReference>
<dbReference type="GO" id="GO:0032259">
    <property type="term" value="P:methylation"/>
    <property type="evidence" value="ECO:0007669"/>
    <property type="project" value="UniProtKB-KW"/>
</dbReference>
<keyword evidence="2 5" id="KW-0808">Transferase</keyword>
<sequence>MKPRRPRSPDRPRPPERQGPPRPPAASTSDEITFGLRAGIAVITKRPGDVLRVAFAPAVQGELGDVLRGSPAQRVASSASDAELARSSGSTHHEGLVVVARPRRWVPAAELTERLVRAKGAAVALDRVRNPYNVGAILRTAAFFGIDAGLLGAIAPHPALASDAIRVAEGGAEHLALSRTTDLAATLERLRGAGVQVVGADGAARTGALGFAFRRPAILVMGHEREGLSPRVRAQCDAIVAIPGSGAIESLNVAVAAGLLLGELVRDRFVQ</sequence>
<keyword evidence="1 5" id="KW-0489">Methyltransferase</keyword>
<accession>A0A0F6W066</accession>
<dbReference type="Pfam" id="PF00588">
    <property type="entry name" value="SpoU_methylase"/>
    <property type="match status" value="1"/>
</dbReference>
<dbReference type="RefSeq" id="WP_053231473.1">
    <property type="nucleotide sequence ID" value="NZ_CP011125.1"/>
</dbReference>
<dbReference type="InterPro" id="IPR004441">
    <property type="entry name" value="rRNA_MeTrfase_TrmH"/>
</dbReference>
<protein>
    <submittedName>
        <fullName evidence="5">23S rRNA (Guanosine-2'-O-)-methyltransferase rlmB</fullName>
    </submittedName>
</protein>
<feature type="domain" description="tRNA/rRNA methyltransferase SpoU type" evidence="4">
    <location>
        <begin position="122"/>
        <end position="261"/>
    </location>
</feature>
<organism evidence="5 6">
    <name type="scientific">Sandaracinus amylolyticus</name>
    <dbReference type="NCBI Taxonomy" id="927083"/>
    <lineage>
        <taxon>Bacteria</taxon>
        <taxon>Pseudomonadati</taxon>
        <taxon>Myxococcota</taxon>
        <taxon>Polyangia</taxon>
        <taxon>Polyangiales</taxon>
        <taxon>Sandaracinaceae</taxon>
        <taxon>Sandaracinus</taxon>
    </lineage>
</organism>
<feature type="region of interest" description="Disordered" evidence="3">
    <location>
        <begin position="1"/>
        <end position="30"/>
    </location>
</feature>
<dbReference type="PANTHER" id="PTHR46429">
    <property type="entry name" value="23S RRNA (GUANOSINE-2'-O-)-METHYLTRANSFERASE RLMB"/>
    <property type="match status" value="1"/>
</dbReference>
<dbReference type="GO" id="GO:0005829">
    <property type="term" value="C:cytosol"/>
    <property type="evidence" value="ECO:0007669"/>
    <property type="project" value="TreeGrafter"/>
</dbReference>
<evidence type="ECO:0000256" key="3">
    <source>
        <dbReference type="SAM" id="MobiDB-lite"/>
    </source>
</evidence>
<dbReference type="PANTHER" id="PTHR46429:SF2">
    <property type="entry name" value="TRNA_RRNA METHYLTRANSFERASE"/>
    <property type="match status" value="1"/>
</dbReference>
<reference evidence="5 6" key="1">
    <citation type="submission" date="2015-03" db="EMBL/GenBank/DDBJ databases">
        <title>Genome assembly of Sandaracinus amylolyticus DSM 53668.</title>
        <authorList>
            <person name="Sharma G."/>
            <person name="Subramanian S."/>
        </authorList>
    </citation>
    <scope>NUCLEOTIDE SEQUENCE [LARGE SCALE GENOMIC DNA]</scope>
    <source>
        <strain evidence="5 6">DSM 53668</strain>
    </source>
</reference>
<dbReference type="InterPro" id="IPR029028">
    <property type="entry name" value="Alpha/beta_knot_MTases"/>
</dbReference>
<dbReference type="GO" id="GO:0008173">
    <property type="term" value="F:RNA methyltransferase activity"/>
    <property type="evidence" value="ECO:0007669"/>
    <property type="project" value="InterPro"/>
</dbReference>
<gene>
    <name evidence="5" type="ORF">DB32_001241</name>
</gene>
<evidence type="ECO:0000259" key="4">
    <source>
        <dbReference type="Pfam" id="PF00588"/>
    </source>
</evidence>
<dbReference type="InterPro" id="IPR001537">
    <property type="entry name" value="SpoU_MeTrfase"/>
</dbReference>
<name>A0A0F6W066_9BACT</name>
<keyword evidence="6" id="KW-1185">Reference proteome</keyword>
<dbReference type="AlphaFoldDB" id="A0A0F6W066"/>
<dbReference type="Gene3D" id="3.40.1280.10">
    <property type="match status" value="1"/>
</dbReference>
<dbReference type="KEGG" id="samy:DB32_001241"/>
<proteinExistence type="predicted"/>
<dbReference type="GO" id="GO:0006396">
    <property type="term" value="P:RNA processing"/>
    <property type="evidence" value="ECO:0007669"/>
    <property type="project" value="InterPro"/>
</dbReference>
<dbReference type="EMBL" id="CP011125">
    <property type="protein sequence ID" value="AKF04092.1"/>
    <property type="molecule type" value="Genomic_DNA"/>
</dbReference>
<evidence type="ECO:0000313" key="5">
    <source>
        <dbReference type="EMBL" id="AKF04092.1"/>
    </source>
</evidence>
<dbReference type="STRING" id="927083.DB32_001241"/>
<dbReference type="SUPFAM" id="SSF75217">
    <property type="entry name" value="alpha/beta knot"/>
    <property type="match status" value="1"/>
</dbReference>
<dbReference type="Proteomes" id="UP000034883">
    <property type="component" value="Chromosome"/>
</dbReference>
<dbReference type="CDD" id="cd18095">
    <property type="entry name" value="SpoU-like_rRNA-MTase"/>
    <property type="match status" value="1"/>
</dbReference>
<feature type="compositionally biased region" description="Basic and acidic residues" evidence="3">
    <location>
        <begin position="7"/>
        <end position="16"/>
    </location>
</feature>